<protein>
    <submittedName>
        <fullName evidence="2 3">Membrane protein</fullName>
    </submittedName>
</protein>
<dbReference type="EMBL" id="OV986001">
    <property type="protein sequence ID" value="CAI2797001.1"/>
    <property type="molecule type" value="Genomic_DNA"/>
</dbReference>
<keyword evidence="1" id="KW-0812">Transmembrane</keyword>
<sequence>MKCCGRTVIDLANGALLAIILAVVGSVCVSKLCQPRR</sequence>
<reference evidence="3" key="1">
    <citation type="journal article" date="2009" name="Genome Biol.">
        <title>Genomic and genetic analyses of diversity and plant interactions of Pseudomonas fluorescens.</title>
        <authorList>
            <person name="Silby M.W."/>
            <person name="Cerdeno-Tarraga A.M."/>
            <person name="Vernikos G.S."/>
            <person name="Giddens S.R."/>
            <person name="Jackson R.W."/>
            <person name="Preston G.M."/>
            <person name="Zhang X.X."/>
            <person name="Moon C.D."/>
            <person name="Gehrig S.M."/>
            <person name="Godfrey S.A."/>
            <person name="Knight C.G."/>
            <person name="Malone J.G."/>
            <person name="Robinson Z."/>
            <person name="Spiers A.J."/>
            <person name="Harris S."/>
            <person name="Challis G.L."/>
            <person name="Yaxley A.M."/>
            <person name="Harris D."/>
            <person name="Seeger K."/>
            <person name="Murphy L."/>
            <person name="Rutter S."/>
            <person name="Squares R."/>
            <person name="Quail M.A."/>
            <person name="Saunders E."/>
            <person name="Mavromatis K."/>
            <person name="Brettin T.S."/>
            <person name="Bentley S.D."/>
            <person name="Hothersall J."/>
            <person name="Stephens E."/>
            <person name="Thomas C.M."/>
            <person name="Parkhill J."/>
            <person name="Levy S.B."/>
            <person name="Rainey P.B."/>
            <person name="Thomson N.R."/>
        </authorList>
    </citation>
    <scope>NUCLEOTIDE SEQUENCE [LARGE SCALE GENOMIC DNA]</scope>
    <source>
        <strain evidence="3">SBW25</strain>
    </source>
</reference>
<accession>C3KAY3</accession>
<proteinExistence type="predicted"/>
<evidence type="ECO:0000313" key="3">
    <source>
        <dbReference type="EMBL" id="CAY49006.1"/>
    </source>
</evidence>
<gene>
    <name evidence="3" type="ordered locus">PFLU_2776</name>
</gene>
<dbReference type="HOGENOM" id="CLU_3347442_0_0_6"/>
<dbReference type="KEGG" id="pfs:PFLU_2776"/>
<evidence type="ECO:0000313" key="2">
    <source>
        <dbReference type="EMBL" id="CAI2797001.1"/>
    </source>
</evidence>
<evidence type="ECO:0000256" key="1">
    <source>
        <dbReference type="SAM" id="Phobius"/>
    </source>
</evidence>
<dbReference type="EMBL" id="AM181176">
    <property type="protein sequence ID" value="CAY49006.1"/>
    <property type="molecule type" value="Genomic_DNA"/>
</dbReference>
<feature type="transmembrane region" description="Helical" evidence="1">
    <location>
        <begin position="15"/>
        <end position="33"/>
    </location>
</feature>
<dbReference type="AlphaFoldDB" id="C3KAY3"/>
<organism evidence="3">
    <name type="scientific">Pseudomonas fluorescens (strain SBW25)</name>
    <dbReference type="NCBI Taxonomy" id="216595"/>
    <lineage>
        <taxon>Bacteria</taxon>
        <taxon>Pseudomonadati</taxon>
        <taxon>Pseudomonadota</taxon>
        <taxon>Gammaproteobacteria</taxon>
        <taxon>Pseudomonadales</taxon>
        <taxon>Pseudomonadaceae</taxon>
        <taxon>Pseudomonas</taxon>
    </lineage>
</organism>
<reference evidence="2" key="2">
    <citation type="submission" date="2023-10" db="EMBL/GenBank/DDBJ databases">
        <authorList>
            <person name="Fortmann-Grote C."/>
        </authorList>
    </citation>
    <scope>NUCLEOTIDE SEQUENCE</scope>
    <source>
        <strain evidence="2">SBW25</strain>
    </source>
</reference>
<keyword evidence="1" id="KW-1133">Transmembrane helix</keyword>
<name>C3KAY3_PSEFS</name>
<keyword evidence="1" id="KW-0472">Membrane</keyword>
<dbReference type="Proteomes" id="UP001152918">
    <property type="component" value="Chromosome"/>
</dbReference>